<comment type="caution">
    <text evidence="1">The sequence shown here is derived from an EMBL/GenBank/DDBJ whole genome shotgun (WGS) entry which is preliminary data.</text>
</comment>
<name>A0A8H6IH25_9AGAR</name>
<gene>
    <name evidence="1" type="ORF">DFP72DRAFT_1129645</name>
</gene>
<proteinExistence type="predicted"/>
<dbReference type="AlphaFoldDB" id="A0A8H6IH25"/>
<feature type="non-terminal residue" evidence="1">
    <location>
        <position position="309"/>
    </location>
</feature>
<dbReference type="OrthoDB" id="3062325at2759"/>
<sequence length="309" mass="33456">RHSVACSTSHVATSLSFTSTPFWFKQVTGALQEALLPNTMSRLTFLPLEDKPIPGAELAAGGVYDVFTKNSSWVWITESGFTVPNAPANEQRAFRKTFTNTNPSKVPITATIILSVDNYYALHVNGILLHALDLREAWEVPITYTDPAVGRRNAAFRMTVRIGFADGSTQWVFTGQDQSWLTKKLFEEGWEQPGYDDRDWQPAFVLPPSATAPWGNLGPPAEAFGGELDTFAGGVSGYCGAWRRVGCGDCDGSACGGCCVFEGGVWGAACRGYYRDCAPYCVDDAVFYAAAEQVFGCAGSYDVMQPGGK</sequence>
<organism evidence="1 2">
    <name type="scientific">Ephemerocybe angulata</name>
    <dbReference type="NCBI Taxonomy" id="980116"/>
    <lineage>
        <taxon>Eukaryota</taxon>
        <taxon>Fungi</taxon>
        <taxon>Dikarya</taxon>
        <taxon>Basidiomycota</taxon>
        <taxon>Agaricomycotina</taxon>
        <taxon>Agaricomycetes</taxon>
        <taxon>Agaricomycetidae</taxon>
        <taxon>Agaricales</taxon>
        <taxon>Agaricineae</taxon>
        <taxon>Psathyrellaceae</taxon>
        <taxon>Ephemerocybe</taxon>
    </lineage>
</organism>
<evidence type="ECO:0000313" key="2">
    <source>
        <dbReference type="Proteomes" id="UP000521943"/>
    </source>
</evidence>
<keyword evidence="2" id="KW-1185">Reference proteome</keyword>
<dbReference type="Proteomes" id="UP000521943">
    <property type="component" value="Unassembled WGS sequence"/>
</dbReference>
<dbReference type="Gene3D" id="2.60.120.260">
    <property type="entry name" value="Galactose-binding domain-like"/>
    <property type="match status" value="2"/>
</dbReference>
<reference evidence="1 2" key="1">
    <citation type="submission" date="2020-07" db="EMBL/GenBank/DDBJ databases">
        <title>Comparative genomics of pyrophilous fungi reveals a link between fire events and developmental genes.</title>
        <authorList>
            <consortium name="DOE Joint Genome Institute"/>
            <person name="Steindorff A.S."/>
            <person name="Carver A."/>
            <person name="Calhoun S."/>
            <person name="Stillman K."/>
            <person name="Liu H."/>
            <person name="Lipzen A."/>
            <person name="Pangilinan J."/>
            <person name="Labutti K."/>
            <person name="Bruns T.D."/>
            <person name="Grigoriev I.V."/>
        </authorList>
    </citation>
    <scope>NUCLEOTIDE SEQUENCE [LARGE SCALE GENOMIC DNA]</scope>
    <source>
        <strain evidence="1 2">CBS 144469</strain>
    </source>
</reference>
<accession>A0A8H6IH25</accession>
<evidence type="ECO:0000313" key="1">
    <source>
        <dbReference type="EMBL" id="KAF6764182.1"/>
    </source>
</evidence>
<dbReference type="EMBL" id="JACGCI010000004">
    <property type="protein sequence ID" value="KAF6764182.1"/>
    <property type="molecule type" value="Genomic_DNA"/>
</dbReference>
<protein>
    <submittedName>
        <fullName evidence="1">Uncharacterized protein</fullName>
    </submittedName>
</protein>